<dbReference type="eggNOG" id="COG2814">
    <property type="taxonomic scope" value="Bacteria"/>
</dbReference>
<sequence>MASNTSDLTSEAPGAPVSNAPARRYYPPWIFGILYGGTFNGFAAVSLSQLLPDRGVSLERVAEIVTLILTASYVSFLVTPLVDCGLPRRVWAGLLAITAAICLGCSVPLLNAAGRNGGHGAGSVTLMLVLFFGYLCNQIYTSAIGGMVPNLVAPQRHGTVSAWMNIAYLALTGAGGALSVWEIRHLPLSLAMLLVPVPILLGAIPLLFLPKETRDPRPVGEAMRQLFHNLSATARKPSYLFALLVFVVPSATFALQNLFGGMGADFHAGPEMTNWTVGLLFTAACAIGAAIGGPLSSRIDRRLLFIAPAMLAALGSLVMIFGPHTPWMFAGGLFFYNLMAGINYTATSALVFQIVGRDNPLSATQYSVCIAACNLAIAGSVFMDGRGSGHGGANGALAVDAALSLILGTVVLALIWKFGGGFPKPPASEEELESVAKAA</sequence>
<evidence type="ECO:0000256" key="3">
    <source>
        <dbReference type="ARBA" id="ARBA00022692"/>
    </source>
</evidence>
<evidence type="ECO:0000313" key="8">
    <source>
        <dbReference type="Proteomes" id="UP000006056"/>
    </source>
</evidence>
<dbReference type="GO" id="GO:0022857">
    <property type="term" value="F:transmembrane transporter activity"/>
    <property type="evidence" value="ECO:0007669"/>
    <property type="project" value="InterPro"/>
</dbReference>
<feature type="transmembrane region" description="Helical" evidence="6">
    <location>
        <begin position="160"/>
        <end position="181"/>
    </location>
</feature>
<dbReference type="RefSeq" id="WP_014784487.1">
    <property type="nucleotide sequence ID" value="NC_018014.1"/>
</dbReference>
<dbReference type="GO" id="GO:0005886">
    <property type="term" value="C:plasma membrane"/>
    <property type="evidence" value="ECO:0007669"/>
    <property type="project" value="UniProtKB-SubCell"/>
</dbReference>
<feature type="transmembrane region" description="Helical" evidence="6">
    <location>
        <begin position="64"/>
        <end position="82"/>
    </location>
</feature>
<dbReference type="Pfam" id="PF07690">
    <property type="entry name" value="MFS_1"/>
    <property type="match status" value="1"/>
</dbReference>
<feature type="transmembrane region" description="Helical" evidence="6">
    <location>
        <begin position="94"/>
        <end position="114"/>
    </location>
</feature>
<dbReference type="Gene3D" id="1.20.1250.20">
    <property type="entry name" value="MFS general substrate transporter like domains"/>
    <property type="match status" value="2"/>
</dbReference>
<feature type="transmembrane region" description="Helical" evidence="6">
    <location>
        <begin position="395"/>
        <end position="416"/>
    </location>
</feature>
<dbReference type="InterPro" id="IPR050189">
    <property type="entry name" value="MFS_Efflux_Transporters"/>
</dbReference>
<feature type="transmembrane region" description="Helical" evidence="6">
    <location>
        <begin position="303"/>
        <end position="321"/>
    </location>
</feature>
<name>I3ZCF0_TERRK</name>
<evidence type="ECO:0000313" key="7">
    <source>
        <dbReference type="EMBL" id="AFL86918.1"/>
    </source>
</evidence>
<evidence type="ECO:0000256" key="5">
    <source>
        <dbReference type="ARBA" id="ARBA00023136"/>
    </source>
</evidence>
<feature type="transmembrane region" description="Helical" evidence="6">
    <location>
        <begin position="327"/>
        <end position="352"/>
    </location>
</feature>
<dbReference type="HOGENOM" id="CLU_685000_0_0_0"/>
<comment type="subcellular location">
    <subcellularLocation>
        <location evidence="1">Cell membrane</location>
        <topology evidence="1">Multi-pass membrane protein</topology>
    </subcellularLocation>
</comment>
<dbReference type="EMBL" id="CP003379">
    <property type="protein sequence ID" value="AFL86918.1"/>
    <property type="molecule type" value="Genomic_DNA"/>
</dbReference>
<keyword evidence="8" id="KW-1185">Reference proteome</keyword>
<keyword evidence="3 6" id="KW-0812">Transmembrane</keyword>
<dbReference type="OrthoDB" id="7494838at2"/>
<dbReference type="PANTHER" id="PTHR43124:SF3">
    <property type="entry name" value="CHLORAMPHENICOL EFFLUX PUMP RV0191"/>
    <property type="match status" value="1"/>
</dbReference>
<evidence type="ECO:0000256" key="6">
    <source>
        <dbReference type="SAM" id="Phobius"/>
    </source>
</evidence>
<feature type="transmembrane region" description="Helical" evidence="6">
    <location>
        <begin position="239"/>
        <end position="260"/>
    </location>
</feature>
<dbReference type="AlphaFoldDB" id="I3ZCF0"/>
<organism evidence="7 8">
    <name type="scientific">Terriglobus roseus (strain DSM 18391 / NRRL B-41598 / KBS 63)</name>
    <dbReference type="NCBI Taxonomy" id="926566"/>
    <lineage>
        <taxon>Bacteria</taxon>
        <taxon>Pseudomonadati</taxon>
        <taxon>Acidobacteriota</taxon>
        <taxon>Terriglobia</taxon>
        <taxon>Terriglobales</taxon>
        <taxon>Acidobacteriaceae</taxon>
        <taxon>Terriglobus</taxon>
    </lineage>
</organism>
<protein>
    <submittedName>
        <fullName evidence="7">Arabinose efflux permease family protein</fullName>
    </submittedName>
</protein>
<feature type="transmembrane region" description="Helical" evidence="6">
    <location>
        <begin position="364"/>
        <end position="383"/>
    </location>
</feature>
<evidence type="ECO:0000256" key="2">
    <source>
        <dbReference type="ARBA" id="ARBA00022475"/>
    </source>
</evidence>
<accession>I3ZCF0</accession>
<dbReference type="InterPro" id="IPR011701">
    <property type="entry name" value="MFS"/>
</dbReference>
<keyword evidence="5 6" id="KW-0472">Membrane</keyword>
<feature type="transmembrane region" description="Helical" evidence="6">
    <location>
        <begin position="29"/>
        <end position="52"/>
    </location>
</feature>
<dbReference type="SUPFAM" id="SSF103473">
    <property type="entry name" value="MFS general substrate transporter"/>
    <property type="match status" value="1"/>
</dbReference>
<evidence type="ECO:0000256" key="4">
    <source>
        <dbReference type="ARBA" id="ARBA00022989"/>
    </source>
</evidence>
<dbReference type="PANTHER" id="PTHR43124">
    <property type="entry name" value="PURINE EFFLUX PUMP PBUE"/>
    <property type="match status" value="1"/>
</dbReference>
<proteinExistence type="predicted"/>
<reference evidence="7 8" key="1">
    <citation type="submission" date="2012-06" db="EMBL/GenBank/DDBJ databases">
        <title>Complete genome of Terriglobus roseus DSM 18391.</title>
        <authorList>
            <consortium name="US DOE Joint Genome Institute (JGI-PGF)"/>
            <person name="Lucas S."/>
            <person name="Copeland A."/>
            <person name="Lapidus A."/>
            <person name="Glavina del Rio T."/>
            <person name="Dalin E."/>
            <person name="Tice H."/>
            <person name="Bruce D."/>
            <person name="Goodwin L."/>
            <person name="Pitluck S."/>
            <person name="Peters L."/>
            <person name="Mikhailova N."/>
            <person name="Munk A.C.C."/>
            <person name="Kyrpides N."/>
            <person name="Mavromatis K."/>
            <person name="Ivanova N."/>
            <person name="Brettin T."/>
            <person name="Detter J.C."/>
            <person name="Han C."/>
            <person name="Larimer F."/>
            <person name="Land M."/>
            <person name="Hauser L."/>
            <person name="Markowitz V."/>
            <person name="Cheng J.-F."/>
            <person name="Hugenholtz P."/>
            <person name="Woyke T."/>
            <person name="Wu D."/>
            <person name="Brambilla E."/>
            <person name="Klenk H.-P."/>
            <person name="Eisen J.A."/>
        </authorList>
    </citation>
    <scope>NUCLEOTIDE SEQUENCE [LARGE SCALE GENOMIC DNA]</scope>
    <source>
        <strain evidence="8">DSM 18391 / NRRL B-41598 / KBS 63</strain>
    </source>
</reference>
<gene>
    <name evidence="7" type="ordered locus">Terro_0578</name>
</gene>
<feature type="transmembrane region" description="Helical" evidence="6">
    <location>
        <begin position="272"/>
        <end position="291"/>
    </location>
</feature>
<dbReference type="InterPro" id="IPR036259">
    <property type="entry name" value="MFS_trans_sf"/>
</dbReference>
<feature type="transmembrane region" description="Helical" evidence="6">
    <location>
        <begin position="187"/>
        <end position="209"/>
    </location>
</feature>
<dbReference type="KEGG" id="trs:Terro_0578"/>
<keyword evidence="4 6" id="KW-1133">Transmembrane helix</keyword>
<dbReference type="Proteomes" id="UP000006056">
    <property type="component" value="Chromosome"/>
</dbReference>
<evidence type="ECO:0000256" key="1">
    <source>
        <dbReference type="ARBA" id="ARBA00004651"/>
    </source>
</evidence>
<feature type="transmembrane region" description="Helical" evidence="6">
    <location>
        <begin position="126"/>
        <end position="148"/>
    </location>
</feature>
<keyword evidence="2" id="KW-1003">Cell membrane</keyword>